<accession>A0ABM0MUU6</accession>
<evidence type="ECO:0000313" key="2">
    <source>
        <dbReference type="RefSeq" id="XP_006823787.1"/>
    </source>
</evidence>
<reference evidence="2" key="1">
    <citation type="submission" date="2025-08" db="UniProtKB">
        <authorList>
            <consortium name="RefSeq"/>
        </authorList>
    </citation>
    <scope>IDENTIFICATION</scope>
    <source>
        <tissue evidence="2">Testes</tissue>
    </source>
</reference>
<dbReference type="GeneID" id="102807509"/>
<dbReference type="RefSeq" id="XP_006823787.1">
    <property type="nucleotide sequence ID" value="XM_006823724.1"/>
</dbReference>
<dbReference type="InterPro" id="IPR029063">
    <property type="entry name" value="SAM-dependent_MTases_sf"/>
</dbReference>
<sequence>MGELKTVGWVNSFDGIAVLKPNPHVGENQGRTRDCIPSNNSNHVSPQDYLNSHIEPESTSESIGDLKSASHTCRAGVDCEEDGISPMALAIVFCEYLEKSISEHALDIKDKTIIELGAGTGLVGMVTALLGGNVIITDREMALEQLQQNIDDNVMPDDITGQIKVKELCWGKHLDQFPTFDIILGADIIYIQETFPDLLKTLLHLSHCRTRILLSCKIRYKKDSNFIESLKVYFTVSEIFYDLTRDVRIYEAIKKYEHS</sequence>
<dbReference type="Pfam" id="PF10294">
    <property type="entry name" value="Methyltransf_16"/>
    <property type="match status" value="1"/>
</dbReference>
<organism evidence="1 2">
    <name type="scientific">Saccoglossus kowalevskii</name>
    <name type="common">Acorn worm</name>
    <dbReference type="NCBI Taxonomy" id="10224"/>
    <lineage>
        <taxon>Eukaryota</taxon>
        <taxon>Metazoa</taxon>
        <taxon>Hemichordata</taxon>
        <taxon>Enteropneusta</taxon>
        <taxon>Harrimaniidae</taxon>
        <taxon>Saccoglossus</taxon>
    </lineage>
</organism>
<protein>
    <submittedName>
        <fullName evidence="2">Protein N-lysine methyltransferase METTL21A-like</fullName>
    </submittedName>
</protein>
<dbReference type="Proteomes" id="UP000694865">
    <property type="component" value="Unplaced"/>
</dbReference>
<keyword evidence="1" id="KW-1185">Reference proteome</keyword>
<dbReference type="InterPro" id="IPR019410">
    <property type="entry name" value="Methyltransf_16"/>
</dbReference>
<gene>
    <name evidence="2" type="primary">LOC102807509</name>
</gene>
<dbReference type="PANTHER" id="PTHR14614">
    <property type="entry name" value="HEPATOCELLULAR CARCINOMA-ASSOCIATED ANTIGEN"/>
    <property type="match status" value="1"/>
</dbReference>
<name>A0ABM0MUU6_SACKO</name>
<dbReference type="PANTHER" id="PTHR14614:SF109">
    <property type="entry name" value="RIBOSOMAL LYSINE N-METHYLTRANSFERASE 5"/>
    <property type="match status" value="1"/>
</dbReference>
<dbReference type="Gene3D" id="3.40.50.150">
    <property type="entry name" value="Vaccinia Virus protein VP39"/>
    <property type="match status" value="1"/>
</dbReference>
<proteinExistence type="predicted"/>
<dbReference type="SUPFAM" id="SSF53335">
    <property type="entry name" value="S-adenosyl-L-methionine-dependent methyltransferases"/>
    <property type="match status" value="1"/>
</dbReference>
<evidence type="ECO:0000313" key="1">
    <source>
        <dbReference type="Proteomes" id="UP000694865"/>
    </source>
</evidence>